<protein>
    <submittedName>
        <fullName evidence="10">Biopolymer transport protein ExbB</fullName>
    </submittedName>
    <submittedName>
        <fullName evidence="9">Biopolymer transporter ExbB</fullName>
    </submittedName>
</protein>
<evidence type="ECO:0000313" key="10">
    <source>
        <dbReference type="EMBL" id="PSK83942.1"/>
    </source>
</evidence>
<reference evidence="9 12" key="2">
    <citation type="submission" date="2019-10" db="EMBL/GenBank/DDBJ databases">
        <title>Prolixibacter strains distinguished by the presence of nitrate reductase genes were adept at nitrate-dependent anaerobic corrosion of metallic iron and carbon steel.</title>
        <authorList>
            <person name="Iino T."/>
            <person name="Shono N."/>
            <person name="Ito K."/>
            <person name="Nakamura R."/>
            <person name="Sueoka K."/>
            <person name="Harayama S."/>
            <person name="Ohkuma M."/>
        </authorList>
    </citation>
    <scope>NUCLEOTIDE SEQUENCE [LARGE SCALE GENOMIC DNA]</scope>
    <source>
        <strain evidence="9 12">MIC1-1</strain>
    </source>
</reference>
<evidence type="ECO:0000313" key="12">
    <source>
        <dbReference type="Proteomes" id="UP000396862"/>
    </source>
</evidence>
<keyword evidence="12" id="KW-1185">Reference proteome</keyword>
<comment type="subcellular location">
    <subcellularLocation>
        <location evidence="1">Cell membrane</location>
        <topology evidence="1">Multi-pass membrane protein</topology>
    </subcellularLocation>
    <subcellularLocation>
        <location evidence="6">Membrane</location>
        <topology evidence="6">Multi-pass membrane protein</topology>
    </subcellularLocation>
</comment>
<dbReference type="PANTHER" id="PTHR30625">
    <property type="entry name" value="PROTEIN TOLQ"/>
    <property type="match status" value="1"/>
</dbReference>
<evidence type="ECO:0000256" key="4">
    <source>
        <dbReference type="ARBA" id="ARBA00022989"/>
    </source>
</evidence>
<keyword evidence="5 7" id="KW-0472">Membrane</keyword>
<keyword evidence="6" id="KW-0653">Protein transport</keyword>
<dbReference type="EMBL" id="PYGC01000003">
    <property type="protein sequence ID" value="PSK83942.1"/>
    <property type="molecule type" value="Genomic_DNA"/>
</dbReference>
<accession>A0A2P8CG90</accession>
<name>A0A2P8CG90_9BACT</name>
<dbReference type="PANTHER" id="PTHR30625:SF17">
    <property type="entry name" value="TOLQ-RELATED"/>
    <property type="match status" value="1"/>
</dbReference>
<comment type="similarity">
    <text evidence="6">Belongs to the exbB/tolQ family.</text>
</comment>
<proteinExistence type="inferred from homology"/>
<sequence length="234" mass="25546">MINLLFLQSTDAAADTANMAAQAAQGAIELKFWDLVLKGGWIMIPIFLLSIIAVYIFVERYYAIKRAAKIDDRFIDQIKDNIHNSRFDAALALCRTNETPVARMIEKGVSRIGRPLNDVNTAIENVGNLEISKLEKGLPTLASVSGGAPMLGFLGTVMGMIRAFYDMSNAGSNVDVSLLSSGIYQAMVTTVAGLIVGIIAYFAYNILVARVEKVVFKMEATTSEFMDLLHEPAK</sequence>
<dbReference type="Pfam" id="PF01618">
    <property type="entry name" value="MotA_ExbB"/>
    <property type="match status" value="1"/>
</dbReference>
<evidence type="ECO:0000256" key="3">
    <source>
        <dbReference type="ARBA" id="ARBA00022692"/>
    </source>
</evidence>
<keyword evidence="2" id="KW-1003">Cell membrane</keyword>
<dbReference type="Proteomes" id="UP000240621">
    <property type="component" value="Unassembled WGS sequence"/>
</dbReference>
<keyword evidence="4 7" id="KW-1133">Transmembrane helix</keyword>
<evidence type="ECO:0000313" key="9">
    <source>
        <dbReference type="EMBL" id="GET23483.1"/>
    </source>
</evidence>
<evidence type="ECO:0000256" key="2">
    <source>
        <dbReference type="ARBA" id="ARBA00022475"/>
    </source>
</evidence>
<organism evidence="10 11">
    <name type="scientific">Prolixibacter denitrificans</name>
    <dbReference type="NCBI Taxonomy" id="1541063"/>
    <lineage>
        <taxon>Bacteria</taxon>
        <taxon>Pseudomonadati</taxon>
        <taxon>Bacteroidota</taxon>
        <taxon>Bacteroidia</taxon>
        <taxon>Marinilabiliales</taxon>
        <taxon>Prolixibacteraceae</taxon>
        <taxon>Prolixibacter</taxon>
    </lineage>
</organism>
<evidence type="ECO:0000259" key="8">
    <source>
        <dbReference type="Pfam" id="PF01618"/>
    </source>
</evidence>
<reference evidence="10 11" key="1">
    <citation type="submission" date="2018-03" db="EMBL/GenBank/DDBJ databases">
        <title>Genomic Encyclopedia of Archaeal and Bacterial Type Strains, Phase II (KMG-II): from individual species to whole genera.</title>
        <authorList>
            <person name="Goeker M."/>
        </authorList>
    </citation>
    <scope>NUCLEOTIDE SEQUENCE [LARGE SCALE GENOMIC DNA]</scope>
    <source>
        <strain evidence="10 11">DSM 27267</strain>
    </source>
</reference>
<dbReference type="InterPro" id="IPR002898">
    <property type="entry name" value="MotA_ExbB_proton_chnl"/>
</dbReference>
<dbReference type="InterPro" id="IPR050790">
    <property type="entry name" value="ExbB/TolQ_transport"/>
</dbReference>
<dbReference type="AlphaFoldDB" id="A0A2P8CG90"/>
<keyword evidence="3 7" id="KW-0812">Transmembrane</keyword>
<evidence type="ECO:0000256" key="6">
    <source>
        <dbReference type="RuleBase" id="RU004057"/>
    </source>
</evidence>
<evidence type="ECO:0000256" key="7">
    <source>
        <dbReference type="SAM" id="Phobius"/>
    </source>
</evidence>
<dbReference type="RefSeq" id="WP_106541765.1">
    <property type="nucleotide sequence ID" value="NZ_BLAU01000001.1"/>
</dbReference>
<keyword evidence="6" id="KW-0813">Transport</keyword>
<dbReference type="GO" id="GO:0017038">
    <property type="term" value="P:protein import"/>
    <property type="evidence" value="ECO:0007669"/>
    <property type="project" value="TreeGrafter"/>
</dbReference>
<feature type="transmembrane region" description="Helical" evidence="7">
    <location>
        <begin position="36"/>
        <end position="58"/>
    </location>
</feature>
<evidence type="ECO:0000256" key="1">
    <source>
        <dbReference type="ARBA" id="ARBA00004651"/>
    </source>
</evidence>
<evidence type="ECO:0000256" key="5">
    <source>
        <dbReference type="ARBA" id="ARBA00023136"/>
    </source>
</evidence>
<dbReference type="OrthoDB" id="4045at2"/>
<feature type="transmembrane region" description="Helical" evidence="7">
    <location>
        <begin position="141"/>
        <end position="163"/>
    </location>
</feature>
<feature type="transmembrane region" description="Helical" evidence="7">
    <location>
        <begin position="183"/>
        <end position="208"/>
    </location>
</feature>
<dbReference type="Proteomes" id="UP000396862">
    <property type="component" value="Unassembled WGS sequence"/>
</dbReference>
<dbReference type="GO" id="GO:0005886">
    <property type="term" value="C:plasma membrane"/>
    <property type="evidence" value="ECO:0007669"/>
    <property type="project" value="UniProtKB-SubCell"/>
</dbReference>
<evidence type="ECO:0000313" key="11">
    <source>
        <dbReference type="Proteomes" id="UP000240621"/>
    </source>
</evidence>
<comment type="caution">
    <text evidence="10">The sequence shown here is derived from an EMBL/GenBank/DDBJ whole genome shotgun (WGS) entry which is preliminary data.</text>
</comment>
<dbReference type="EMBL" id="BLAU01000001">
    <property type="protein sequence ID" value="GET23483.1"/>
    <property type="molecule type" value="Genomic_DNA"/>
</dbReference>
<gene>
    <name evidence="10" type="ORF">CLV93_103360</name>
    <name evidence="9" type="ORF">JCM18694_37290</name>
</gene>
<feature type="domain" description="MotA/TolQ/ExbB proton channel" evidence="8">
    <location>
        <begin position="98"/>
        <end position="219"/>
    </location>
</feature>